<dbReference type="Proteomes" id="UP000694399">
    <property type="component" value="Chromosome C1"/>
</dbReference>
<reference evidence="1" key="2">
    <citation type="submission" date="2025-08" db="UniProtKB">
        <authorList>
            <consortium name="Ensembl"/>
        </authorList>
    </citation>
    <scope>IDENTIFICATION</scope>
</reference>
<proteinExistence type="predicted"/>
<organism evidence="1 2">
    <name type="scientific">Panthera leo</name>
    <name type="common">Lion</name>
    <dbReference type="NCBI Taxonomy" id="9689"/>
    <lineage>
        <taxon>Eukaryota</taxon>
        <taxon>Metazoa</taxon>
        <taxon>Chordata</taxon>
        <taxon>Craniata</taxon>
        <taxon>Vertebrata</taxon>
        <taxon>Euteleostomi</taxon>
        <taxon>Mammalia</taxon>
        <taxon>Eutheria</taxon>
        <taxon>Laurasiatheria</taxon>
        <taxon>Carnivora</taxon>
        <taxon>Feliformia</taxon>
        <taxon>Felidae</taxon>
        <taxon>Pantherinae</taxon>
        <taxon>Panthera</taxon>
    </lineage>
</organism>
<dbReference type="Ensembl" id="ENSPLOT00000005834.1">
    <property type="protein sequence ID" value="ENSPLOP00000005267.1"/>
    <property type="gene ID" value="ENSPLOG00000003878.1"/>
</dbReference>
<protein>
    <submittedName>
        <fullName evidence="1">Uncharacterized protein</fullName>
    </submittedName>
</protein>
<dbReference type="GeneTree" id="ENSGT01050000246601"/>
<dbReference type="AlphaFoldDB" id="A0A8C8WLB8"/>
<sequence>MVPLSLLNAISAYILDHRKVHCQDPHHVCEFCNQGTGEVCLRAADAVAVAPSSPSCGLPLSPRGSLSATSLPALVNYPLEAGRVESVGRSLGVLSSSPLSSQHLLTTFPINHIASRRKGGRHLS</sequence>
<evidence type="ECO:0000313" key="2">
    <source>
        <dbReference type="Proteomes" id="UP000694399"/>
    </source>
</evidence>
<reference evidence="1" key="3">
    <citation type="submission" date="2025-09" db="UniProtKB">
        <authorList>
            <consortium name="Ensembl"/>
        </authorList>
    </citation>
    <scope>IDENTIFICATION</scope>
</reference>
<accession>A0A8C8WLB8</accession>
<evidence type="ECO:0000313" key="1">
    <source>
        <dbReference type="Ensembl" id="ENSPLOP00000005267.1"/>
    </source>
</evidence>
<name>A0A8C8WLB8_PANLE</name>
<keyword evidence="2" id="KW-1185">Reference proteome</keyword>
<reference evidence="1" key="1">
    <citation type="journal article" date="2019" name="bioRxiv">
        <title>Long live the king: chromosome-level assembly of the lion (Panthera leo) using linked-read, Hi-C, and long read data.</title>
        <authorList>
            <person name="Armstrong E.E."/>
            <person name="Taylor R.W."/>
            <person name="Miller D.E."/>
            <person name="Kaelin C."/>
            <person name="Barsh G."/>
            <person name="Hadly E.A."/>
            <person name="Petrov D."/>
        </authorList>
    </citation>
    <scope>NUCLEOTIDE SEQUENCE [LARGE SCALE GENOMIC DNA]</scope>
</reference>